<dbReference type="AlphaFoldDB" id="A0AAI9EDT2"/>
<proteinExistence type="predicted"/>
<accession>A0AAI9EDT2</accession>
<dbReference type="Proteomes" id="UP001296104">
    <property type="component" value="Unassembled WGS sequence"/>
</dbReference>
<name>A0AAI9EDT2_9PEZI</name>
<gene>
    <name evidence="1" type="ORF">LECACI_7A007791</name>
</gene>
<comment type="caution">
    <text evidence="1">The sequence shown here is derived from an EMBL/GenBank/DDBJ whole genome shotgun (WGS) entry which is preliminary data.</text>
</comment>
<dbReference type="EMBL" id="CAVMBE010000067">
    <property type="protein sequence ID" value="CAK4032633.1"/>
    <property type="molecule type" value="Genomic_DNA"/>
</dbReference>
<organism evidence="1 2">
    <name type="scientific">Lecanosticta acicola</name>
    <dbReference type="NCBI Taxonomy" id="111012"/>
    <lineage>
        <taxon>Eukaryota</taxon>
        <taxon>Fungi</taxon>
        <taxon>Dikarya</taxon>
        <taxon>Ascomycota</taxon>
        <taxon>Pezizomycotina</taxon>
        <taxon>Dothideomycetes</taxon>
        <taxon>Dothideomycetidae</taxon>
        <taxon>Mycosphaerellales</taxon>
        <taxon>Mycosphaerellaceae</taxon>
        <taxon>Lecanosticta</taxon>
    </lineage>
</organism>
<reference evidence="1" key="1">
    <citation type="submission" date="2023-11" db="EMBL/GenBank/DDBJ databases">
        <authorList>
            <person name="Alioto T."/>
            <person name="Alioto T."/>
            <person name="Gomez Garrido J."/>
        </authorList>
    </citation>
    <scope>NUCLEOTIDE SEQUENCE</scope>
</reference>
<keyword evidence="2" id="KW-1185">Reference proteome</keyword>
<sequence>MASFRNLSSSGTIVLFTPVITPAGSGKASNKTSESVDPFEILGRAFSRHHRRIRHVPYVPRVGFTETHDAFLSQADAVIVVICEPETAKHEALGHQVDFAEAAHGGLDGNYFERPASNPMILIQCGDPNGSFWPDLSTFDSVLKCRAYDTEMAQQIARKIFNARK</sequence>
<protein>
    <submittedName>
        <fullName evidence="1">Uncharacterized protein</fullName>
    </submittedName>
</protein>
<evidence type="ECO:0000313" key="1">
    <source>
        <dbReference type="EMBL" id="CAK4032633.1"/>
    </source>
</evidence>
<evidence type="ECO:0000313" key="2">
    <source>
        <dbReference type="Proteomes" id="UP001296104"/>
    </source>
</evidence>